<dbReference type="VEuPathDB" id="VectorBase:HLOH_061173"/>
<gene>
    <name evidence="2" type="ORF">HPB48_015238</name>
</gene>
<evidence type="ECO:0000313" key="3">
    <source>
        <dbReference type="Proteomes" id="UP000821853"/>
    </source>
</evidence>
<organism evidence="2 3">
    <name type="scientific">Haemaphysalis longicornis</name>
    <name type="common">Bush tick</name>
    <dbReference type="NCBI Taxonomy" id="44386"/>
    <lineage>
        <taxon>Eukaryota</taxon>
        <taxon>Metazoa</taxon>
        <taxon>Ecdysozoa</taxon>
        <taxon>Arthropoda</taxon>
        <taxon>Chelicerata</taxon>
        <taxon>Arachnida</taxon>
        <taxon>Acari</taxon>
        <taxon>Parasitiformes</taxon>
        <taxon>Ixodida</taxon>
        <taxon>Ixodoidea</taxon>
        <taxon>Ixodidae</taxon>
        <taxon>Haemaphysalinae</taxon>
        <taxon>Haemaphysalis</taxon>
    </lineage>
</organism>
<keyword evidence="3" id="KW-1185">Reference proteome</keyword>
<proteinExistence type="predicted"/>
<dbReference type="Proteomes" id="UP000821853">
    <property type="component" value="Chromosome 1"/>
</dbReference>
<feature type="region of interest" description="Disordered" evidence="1">
    <location>
        <begin position="39"/>
        <end position="62"/>
    </location>
</feature>
<reference evidence="2 3" key="1">
    <citation type="journal article" date="2020" name="Cell">
        <title>Large-Scale Comparative Analyses of Tick Genomes Elucidate Their Genetic Diversity and Vector Capacities.</title>
        <authorList>
            <consortium name="Tick Genome and Microbiome Consortium (TIGMIC)"/>
            <person name="Jia N."/>
            <person name="Wang J."/>
            <person name="Shi W."/>
            <person name="Du L."/>
            <person name="Sun Y."/>
            <person name="Zhan W."/>
            <person name="Jiang J.F."/>
            <person name="Wang Q."/>
            <person name="Zhang B."/>
            <person name="Ji P."/>
            <person name="Bell-Sakyi L."/>
            <person name="Cui X.M."/>
            <person name="Yuan T.T."/>
            <person name="Jiang B.G."/>
            <person name="Yang W.F."/>
            <person name="Lam T.T."/>
            <person name="Chang Q.C."/>
            <person name="Ding S.J."/>
            <person name="Wang X.J."/>
            <person name="Zhu J.G."/>
            <person name="Ruan X.D."/>
            <person name="Zhao L."/>
            <person name="Wei J.T."/>
            <person name="Ye R.Z."/>
            <person name="Que T.C."/>
            <person name="Du C.H."/>
            <person name="Zhou Y.H."/>
            <person name="Cheng J.X."/>
            <person name="Dai P.F."/>
            <person name="Guo W.B."/>
            <person name="Han X.H."/>
            <person name="Huang E.J."/>
            <person name="Li L.F."/>
            <person name="Wei W."/>
            <person name="Gao Y.C."/>
            <person name="Liu J.Z."/>
            <person name="Shao H.Z."/>
            <person name="Wang X."/>
            <person name="Wang C.C."/>
            <person name="Yang T.C."/>
            <person name="Huo Q.B."/>
            <person name="Li W."/>
            <person name="Chen H.Y."/>
            <person name="Chen S.E."/>
            <person name="Zhou L.G."/>
            <person name="Ni X.B."/>
            <person name="Tian J.H."/>
            <person name="Sheng Y."/>
            <person name="Liu T."/>
            <person name="Pan Y.S."/>
            <person name="Xia L.Y."/>
            <person name="Li J."/>
            <person name="Zhao F."/>
            <person name="Cao W.C."/>
        </authorList>
    </citation>
    <scope>NUCLEOTIDE SEQUENCE [LARGE SCALE GENOMIC DNA]</scope>
    <source>
        <strain evidence="2">HaeL-2018</strain>
    </source>
</reference>
<sequence length="138" mass="15092">MKSLNGHRGREKKNAPIAPDRSLLRDVLEDDRSVTGAVSTARRLTDVQHQQARGTPSSATRRLSVESLGRARVVLAGRCQRGLAPPRLWRARRIPSQLAPSSLVPLTSTAGRLVRRSSRRGPLTEEIEAHYGASINTA</sequence>
<dbReference type="AlphaFoldDB" id="A0A9J6FIZ9"/>
<feature type="region of interest" description="Disordered" evidence="1">
    <location>
        <begin position="1"/>
        <end position="20"/>
    </location>
</feature>
<feature type="compositionally biased region" description="Basic residues" evidence="1">
    <location>
        <begin position="1"/>
        <end position="11"/>
    </location>
</feature>
<protein>
    <submittedName>
        <fullName evidence="2">Uncharacterized protein</fullName>
    </submittedName>
</protein>
<name>A0A9J6FIZ9_HAELO</name>
<comment type="caution">
    <text evidence="2">The sequence shown here is derived from an EMBL/GenBank/DDBJ whole genome shotgun (WGS) entry which is preliminary data.</text>
</comment>
<accession>A0A9J6FIZ9</accession>
<feature type="compositionally biased region" description="Polar residues" evidence="1">
    <location>
        <begin position="47"/>
        <end position="61"/>
    </location>
</feature>
<evidence type="ECO:0000313" key="2">
    <source>
        <dbReference type="EMBL" id="KAH9362799.1"/>
    </source>
</evidence>
<dbReference type="EMBL" id="JABSTR010000001">
    <property type="protein sequence ID" value="KAH9362799.1"/>
    <property type="molecule type" value="Genomic_DNA"/>
</dbReference>
<evidence type="ECO:0000256" key="1">
    <source>
        <dbReference type="SAM" id="MobiDB-lite"/>
    </source>
</evidence>